<dbReference type="InterPro" id="IPR024370">
    <property type="entry name" value="PBP_domain"/>
</dbReference>
<evidence type="ECO:0000256" key="2">
    <source>
        <dbReference type="ARBA" id="ARBA00023150"/>
    </source>
</evidence>
<dbReference type="Proteomes" id="UP000186851">
    <property type="component" value="Chromosome"/>
</dbReference>
<dbReference type="InterPro" id="IPR001453">
    <property type="entry name" value="MoaB/Mog_dom"/>
</dbReference>
<name>A0AAF0IB15_ODILC</name>
<dbReference type="InterPro" id="IPR036135">
    <property type="entry name" value="MoeA_linker/N_sf"/>
</dbReference>
<dbReference type="GO" id="GO:0005737">
    <property type="term" value="C:cytoplasm"/>
    <property type="evidence" value="ECO:0007669"/>
    <property type="project" value="TreeGrafter"/>
</dbReference>
<dbReference type="NCBIfam" id="TIGR00177">
    <property type="entry name" value="molyb_syn"/>
    <property type="match status" value="1"/>
</dbReference>
<dbReference type="FunFam" id="2.170.190.11:FF:000001">
    <property type="entry name" value="Molybdopterin molybdenumtransferase"/>
    <property type="match status" value="1"/>
</dbReference>
<dbReference type="NCBIfam" id="NF045515">
    <property type="entry name" value="Glp_gephyrin"/>
    <property type="match status" value="1"/>
</dbReference>
<gene>
    <name evidence="4" type="ORF">OdinLCB4_005585</name>
</gene>
<protein>
    <submittedName>
        <fullName evidence="4">Molybdopterin biosynthesis protein</fullName>
    </submittedName>
</protein>
<dbReference type="SUPFAM" id="SSF53218">
    <property type="entry name" value="Molybdenum cofactor biosynthesis proteins"/>
    <property type="match status" value="1"/>
</dbReference>
<proteinExistence type="predicted"/>
<dbReference type="Gene3D" id="2.170.190.11">
    <property type="entry name" value="Molybdopterin biosynthesis moea protein, domain 3"/>
    <property type="match status" value="1"/>
</dbReference>
<dbReference type="Pfam" id="PF03453">
    <property type="entry name" value="MoeA_N"/>
    <property type="match status" value="1"/>
</dbReference>
<dbReference type="CDD" id="cd00887">
    <property type="entry name" value="MoeA"/>
    <property type="match status" value="1"/>
</dbReference>
<dbReference type="InterPro" id="IPR008284">
    <property type="entry name" value="MoCF_biosynth_CS"/>
</dbReference>
<dbReference type="PANTHER" id="PTHR10192:SF5">
    <property type="entry name" value="GEPHYRIN"/>
    <property type="match status" value="1"/>
</dbReference>
<accession>A0AAF0IB15</accession>
<dbReference type="SUPFAM" id="SSF63882">
    <property type="entry name" value="MoeA N-terminal region -like"/>
    <property type="match status" value="1"/>
</dbReference>
<dbReference type="EMBL" id="CP091871">
    <property type="protein sequence ID" value="WEU39941.1"/>
    <property type="molecule type" value="Genomic_DNA"/>
</dbReference>
<dbReference type="PROSITE" id="PS01079">
    <property type="entry name" value="MOCF_BIOSYNTHESIS_2"/>
    <property type="match status" value="1"/>
</dbReference>
<dbReference type="InterPro" id="IPR038987">
    <property type="entry name" value="MoeA-like"/>
</dbReference>
<reference evidence="4" key="2">
    <citation type="journal article" date="2022" name="Nat. Microbiol.">
        <title>A closed Candidatus Odinarchaeum chromosome exposes Asgard archaeal viruses.</title>
        <authorList>
            <person name="Tamarit D."/>
            <person name="Caceres E.F."/>
            <person name="Krupovic M."/>
            <person name="Nijland R."/>
            <person name="Eme L."/>
            <person name="Robinson N.P."/>
            <person name="Ettema T.J.G."/>
        </authorList>
    </citation>
    <scope>NUCLEOTIDE SEQUENCE</scope>
    <source>
        <strain evidence="4">LCB_4</strain>
    </source>
</reference>
<sequence>MSRKVFRQLKTIEEVKEIIRKYFNLKPKREIIPLDEALDRVIFEDIDSPIDIPGFDRASMDGYALIAEDTYGADETKPVYLKLAGKIEAGEIPEIKVKHGECVAISTGAPIPAGANSVIMVEYTSIKNGLVSVMKPVTPGENIQATGSDIMQGEIVLRKNQIITSREIGVAAAMGLKFLPVYARPKIAVLSTGNEITPLGDPLEYGKIYDINSHTIMAVVREAGGEPFYLGCVKDAEQEIKKTLFNALGKYDIILTSGSTSAGFGDIMYNILNDLGEPGVLVHGVAVKPGKPTIVALAQNSLIVSLPGYPVSALSIFNIIVKPIILELAGRGEAGYHILEGILTRKVISETGRHEILPVHISNKKGVYYIYPITKGSGAITALAEADGFIEIPENRVILEEGERLLTSVYSNLKPANLIVIGSHCPVLDLILEFARGRNPSLKYKIINVGSLGGIQAIKRGEADIAGVHLLDEATGEYNIPFILKENLQEQTVLIKGYTRLQGIIVSEGNPKNIKTIGDIIDNKLTIINRVKGSGTRILLDNLIKDYCLKRGLDFKKTCENLPGYNVEAKTHSSVAVAVKHGKADAGICLKFFADFYGLTFISLKEEEYDFLVGREDLDREEIKLFIEVLKNREFHKIVYERLKGVKFTDCSGSIINM</sequence>
<dbReference type="KEGG" id="oyw:OdinLCB4_005585"/>
<dbReference type="Gene3D" id="3.40.980.10">
    <property type="entry name" value="MoaB/Mog-like domain"/>
    <property type="match status" value="1"/>
</dbReference>
<dbReference type="InterPro" id="IPR036425">
    <property type="entry name" value="MoaB/Mog-like_dom_sf"/>
</dbReference>
<dbReference type="Pfam" id="PF00994">
    <property type="entry name" value="MoCF_biosynth"/>
    <property type="match status" value="1"/>
</dbReference>
<dbReference type="InterPro" id="IPR036688">
    <property type="entry name" value="MoeA_C_domain_IV_sf"/>
</dbReference>
<dbReference type="Pfam" id="PF12727">
    <property type="entry name" value="PBP_like"/>
    <property type="match status" value="1"/>
</dbReference>
<dbReference type="AlphaFoldDB" id="A0AAF0IB15"/>
<evidence type="ECO:0000313" key="4">
    <source>
        <dbReference type="EMBL" id="WEU39941.1"/>
    </source>
</evidence>
<dbReference type="PANTHER" id="PTHR10192">
    <property type="entry name" value="MOLYBDOPTERIN BIOSYNTHESIS PROTEIN"/>
    <property type="match status" value="1"/>
</dbReference>
<reference evidence="4" key="1">
    <citation type="journal article" date="2017" name="Nature">
        <title>Asgard archaea illuminate the origin of eukaryotic cellular complexity.</title>
        <authorList>
            <person name="Zaremba-Niedzwiedzka K."/>
            <person name="Caceres E.F."/>
            <person name="Saw J.H."/>
            <person name="Backstrom D."/>
            <person name="Juzokaite L."/>
            <person name="Vancaester E."/>
            <person name="Seitz K.W."/>
            <person name="Anantharaman K."/>
            <person name="Starnawski P."/>
            <person name="Kjeldsen K.U."/>
            <person name="Scott M.B."/>
            <person name="Nunoura T."/>
            <person name="Banfield J.F."/>
            <person name="Schramm A."/>
            <person name="Baker B.J."/>
            <person name="Spang A."/>
            <person name="Ettema T.J.G."/>
        </authorList>
    </citation>
    <scope>NUCLEOTIDE SEQUENCE</scope>
    <source>
        <strain evidence="4">LCB_4</strain>
    </source>
</reference>
<dbReference type="SUPFAM" id="SSF63867">
    <property type="entry name" value="MoeA C-terminal domain-like"/>
    <property type="match status" value="1"/>
</dbReference>
<dbReference type="Gene3D" id="3.40.190.10">
    <property type="entry name" value="Periplasmic binding protein-like II"/>
    <property type="match status" value="1"/>
</dbReference>
<dbReference type="SMART" id="SM00852">
    <property type="entry name" value="MoCF_biosynth"/>
    <property type="match status" value="1"/>
</dbReference>
<organism evidence="4 5">
    <name type="scientific">Odinarchaeota yellowstonii (strain LCB_4)</name>
    <dbReference type="NCBI Taxonomy" id="1841599"/>
    <lineage>
        <taxon>Archaea</taxon>
        <taxon>Promethearchaeati</taxon>
        <taxon>Candidatus Odinarchaeota</taxon>
        <taxon>Candidatus Odinarchaeia</taxon>
        <taxon>Candidatus Odinarchaeales</taxon>
        <taxon>Candidatus Odinarchaeaceae</taxon>
        <taxon>Candidatus Odinarchaeum</taxon>
    </lineage>
</organism>
<dbReference type="Gene3D" id="3.90.105.10">
    <property type="entry name" value="Molybdopterin biosynthesis moea protein, domain 2"/>
    <property type="match status" value="1"/>
</dbReference>
<dbReference type="SUPFAM" id="SSF53850">
    <property type="entry name" value="Periplasmic binding protein-like II"/>
    <property type="match status" value="1"/>
</dbReference>
<dbReference type="NCBIfam" id="NF011068">
    <property type="entry name" value="PRK14498.1"/>
    <property type="match status" value="1"/>
</dbReference>
<evidence type="ECO:0000313" key="5">
    <source>
        <dbReference type="Proteomes" id="UP000186851"/>
    </source>
</evidence>
<dbReference type="InterPro" id="IPR005110">
    <property type="entry name" value="MoeA_linker/N"/>
</dbReference>
<dbReference type="GO" id="GO:0061599">
    <property type="term" value="F:molybdopterin molybdotransferase activity"/>
    <property type="evidence" value="ECO:0007669"/>
    <property type="project" value="TreeGrafter"/>
</dbReference>
<dbReference type="Gene3D" id="2.40.340.10">
    <property type="entry name" value="MoeA, C-terminal, domain IV"/>
    <property type="match status" value="1"/>
</dbReference>
<keyword evidence="2" id="KW-0501">Molybdenum cofactor biosynthesis</keyword>
<dbReference type="InterPro" id="IPR005111">
    <property type="entry name" value="MoeA_C_domain_IV"/>
</dbReference>
<comment type="pathway">
    <text evidence="1">Cofactor biosynthesis; molybdopterin biosynthesis.</text>
</comment>
<feature type="domain" description="MoaB/Mog" evidence="3">
    <location>
        <begin position="188"/>
        <end position="327"/>
    </location>
</feature>
<evidence type="ECO:0000259" key="3">
    <source>
        <dbReference type="SMART" id="SM00852"/>
    </source>
</evidence>
<dbReference type="GO" id="GO:0006777">
    <property type="term" value="P:Mo-molybdopterin cofactor biosynthetic process"/>
    <property type="evidence" value="ECO:0007669"/>
    <property type="project" value="UniProtKB-KW"/>
</dbReference>
<dbReference type="Pfam" id="PF03454">
    <property type="entry name" value="MoeA_C"/>
    <property type="match status" value="1"/>
</dbReference>
<evidence type="ECO:0000256" key="1">
    <source>
        <dbReference type="ARBA" id="ARBA00005046"/>
    </source>
</evidence>